<organism evidence="4 5">
    <name type="scientific">Periweissella beninensis</name>
    <dbReference type="NCBI Taxonomy" id="504936"/>
    <lineage>
        <taxon>Bacteria</taxon>
        <taxon>Bacillati</taxon>
        <taxon>Bacillota</taxon>
        <taxon>Bacilli</taxon>
        <taxon>Lactobacillales</taxon>
        <taxon>Lactobacillaceae</taxon>
        <taxon>Periweissella</taxon>
    </lineage>
</organism>
<reference evidence="4" key="1">
    <citation type="submission" date="2021-04" db="EMBL/GenBank/DDBJ databases">
        <title>Taxonomic assessment of Weissella genus.</title>
        <authorList>
            <person name="Fanelli F."/>
            <person name="Chieffi D."/>
            <person name="Dell'Aquila A."/>
            <person name="Gyu-Sung C."/>
            <person name="Franz C.M.A.P."/>
            <person name="Fusco V."/>
        </authorList>
    </citation>
    <scope>NUCLEOTIDE SEQUENCE</scope>
    <source>
        <strain evidence="4">LMG 25373</strain>
    </source>
</reference>
<name>A0ABT0VNB4_9LACO</name>
<keyword evidence="3" id="KW-0472">Membrane</keyword>
<dbReference type="PROSITE" id="PS00409">
    <property type="entry name" value="PROKAR_NTER_METHYL"/>
    <property type="match status" value="1"/>
</dbReference>
<feature type="transmembrane region" description="Helical" evidence="3">
    <location>
        <begin position="21"/>
        <end position="42"/>
    </location>
</feature>
<dbReference type="Proteomes" id="UP001057481">
    <property type="component" value="Unassembled WGS sequence"/>
</dbReference>
<comment type="subcellular location">
    <subcellularLocation>
        <location evidence="1">Cell surface</location>
    </subcellularLocation>
</comment>
<sequence length="115" mass="13028">MKESLKKSLNKTQAGFTLLEMTIVLLILGLLMLVILPNIAAIRKDADNRQAKAMRSVVQTQVDLYLNEESDNDNKEEPKVSFETLKNAKYLTVEQIKRAEKVGIIIENNIAKRDV</sequence>
<gene>
    <name evidence="4" type="ORF">KAK10_08950</name>
</gene>
<dbReference type="InterPro" id="IPR012902">
    <property type="entry name" value="N_methyl_site"/>
</dbReference>
<dbReference type="InterPro" id="IPR045584">
    <property type="entry name" value="Pilin-like"/>
</dbReference>
<evidence type="ECO:0000313" key="4">
    <source>
        <dbReference type="EMBL" id="MCM2438025.1"/>
    </source>
</evidence>
<comment type="caution">
    <text evidence="4">The sequence shown here is derived from an EMBL/GenBank/DDBJ whole genome shotgun (WGS) entry which is preliminary data.</text>
</comment>
<dbReference type="Pfam" id="PF07963">
    <property type="entry name" value="N_methyl"/>
    <property type="match status" value="1"/>
</dbReference>
<evidence type="ECO:0000313" key="5">
    <source>
        <dbReference type="Proteomes" id="UP001057481"/>
    </source>
</evidence>
<keyword evidence="3" id="KW-1133">Transmembrane helix</keyword>
<evidence type="ECO:0000256" key="1">
    <source>
        <dbReference type="ARBA" id="ARBA00004241"/>
    </source>
</evidence>
<keyword evidence="5" id="KW-1185">Reference proteome</keyword>
<dbReference type="NCBIfam" id="TIGR02532">
    <property type="entry name" value="IV_pilin_GFxxxE"/>
    <property type="match status" value="1"/>
</dbReference>
<protein>
    <submittedName>
        <fullName evidence="4">Prepilin-type N-terminal cleavage/methylation domain-containing protein</fullName>
    </submittedName>
</protein>
<proteinExistence type="predicted"/>
<dbReference type="RefSeq" id="WP_205143932.1">
    <property type="nucleotide sequence ID" value="NZ_JAFBDN010000014.1"/>
</dbReference>
<dbReference type="SUPFAM" id="SSF54523">
    <property type="entry name" value="Pili subunits"/>
    <property type="match status" value="1"/>
</dbReference>
<evidence type="ECO:0000256" key="3">
    <source>
        <dbReference type="SAM" id="Phobius"/>
    </source>
</evidence>
<accession>A0ABT0VNB4</accession>
<keyword evidence="2" id="KW-0178">Competence</keyword>
<dbReference type="EMBL" id="JAGMVS010000074">
    <property type="protein sequence ID" value="MCM2438025.1"/>
    <property type="molecule type" value="Genomic_DNA"/>
</dbReference>
<evidence type="ECO:0000256" key="2">
    <source>
        <dbReference type="ARBA" id="ARBA00023287"/>
    </source>
</evidence>
<dbReference type="Gene3D" id="3.30.700.10">
    <property type="entry name" value="Glycoprotein, Type 4 Pilin"/>
    <property type="match status" value="1"/>
</dbReference>
<keyword evidence="3" id="KW-0812">Transmembrane</keyword>